<feature type="transmembrane region" description="Helical" evidence="2">
    <location>
        <begin position="142"/>
        <end position="166"/>
    </location>
</feature>
<protein>
    <recommendedName>
        <fullName evidence="3">DUF418 domain-containing protein</fullName>
    </recommendedName>
</protein>
<dbReference type="AlphaFoldDB" id="A0A810N8Z7"/>
<feature type="domain" description="DUF418" evidence="3">
    <location>
        <begin position="173"/>
        <end position="321"/>
    </location>
</feature>
<evidence type="ECO:0000259" key="3">
    <source>
        <dbReference type="Pfam" id="PF04235"/>
    </source>
</evidence>
<feature type="transmembrane region" description="Helical" evidence="2">
    <location>
        <begin position="256"/>
        <end position="277"/>
    </location>
</feature>
<dbReference type="Pfam" id="PF04235">
    <property type="entry name" value="DUF418"/>
    <property type="match status" value="1"/>
</dbReference>
<dbReference type="InterPro" id="IPR052529">
    <property type="entry name" value="Bact_Transport_Assoc"/>
</dbReference>
<feature type="transmembrane region" description="Helical" evidence="2">
    <location>
        <begin position="60"/>
        <end position="81"/>
    </location>
</feature>
<evidence type="ECO:0000256" key="2">
    <source>
        <dbReference type="SAM" id="Phobius"/>
    </source>
</evidence>
<keyword evidence="5" id="KW-1185">Reference proteome</keyword>
<dbReference type="PANTHER" id="PTHR30590">
    <property type="entry name" value="INNER MEMBRANE PROTEIN"/>
    <property type="match status" value="1"/>
</dbReference>
<keyword evidence="2" id="KW-0472">Membrane</keyword>
<reference evidence="4" key="1">
    <citation type="submission" date="2020-08" db="EMBL/GenBank/DDBJ databases">
        <title>Whole genome shotgun sequence of Polymorphospora rubra NBRC 101157.</title>
        <authorList>
            <person name="Komaki H."/>
            <person name="Tamura T."/>
        </authorList>
    </citation>
    <scope>NUCLEOTIDE SEQUENCE</scope>
    <source>
        <strain evidence="4">NBRC 101157</strain>
    </source>
</reference>
<gene>
    <name evidence="4" type="ORF">Prubr_71230</name>
</gene>
<feature type="transmembrane region" description="Helical" evidence="2">
    <location>
        <begin position="186"/>
        <end position="205"/>
    </location>
</feature>
<evidence type="ECO:0000313" key="4">
    <source>
        <dbReference type="EMBL" id="BCJ70102.1"/>
    </source>
</evidence>
<feature type="transmembrane region" description="Helical" evidence="2">
    <location>
        <begin position="284"/>
        <end position="303"/>
    </location>
</feature>
<proteinExistence type="predicted"/>
<feature type="transmembrane region" description="Helical" evidence="2">
    <location>
        <begin position="217"/>
        <end position="236"/>
    </location>
</feature>
<feature type="region of interest" description="Disordered" evidence="1">
    <location>
        <begin position="332"/>
        <end position="356"/>
    </location>
</feature>
<dbReference type="PANTHER" id="PTHR30590:SF3">
    <property type="entry name" value="HYPOTHETICAL MEMBRANE SPANNING PROTEIN"/>
    <property type="match status" value="1"/>
</dbReference>
<evidence type="ECO:0000256" key="1">
    <source>
        <dbReference type="SAM" id="MobiDB-lite"/>
    </source>
</evidence>
<dbReference type="EMBL" id="AP023359">
    <property type="protein sequence ID" value="BCJ70102.1"/>
    <property type="molecule type" value="Genomic_DNA"/>
</dbReference>
<evidence type="ECO:0000313" key="5">
    <source>
        <dbReference type="Proteomes" id="UP000680866"/>
    </source>
</evidence>
<accession>A0A810N8Z7</accession>
<feature type="transmembrane region" description="Helical" evidence="2">
    <location>
        <begin position="93"/>
        <end position="111"/>
    </location>
</feature>
<sequence>MDAHRRAEAPAGGRISELDALRGIALAAIVMVNIVQMTGMPRASGDSADHLDAYVFELLFLQRPFPVFSLLFGVSFAIFLRTAANRTDRPRTVLLRRLLWLGVFGALHSLLQPGEALKFYAVFGLLVLLPATYLSRRWVLGLGVVLLVAAGVTYNGLAVIPGLFLLGMAATRYGVPDTLERRGRQLAVAFALTVPVAVLAAVVQYRAGVGPTAHYRSLPAGLVFAFLFVTGFLLLLRTPLRAPLDRIFAPMGRMALTNYVLASVLIVAGDALLDVGARTRYGTVVLLGVAIAVVQAVLSPLWLRRFRYGPLEWVWRCLTWWSRVPIRRAPNRHPRGGEPAPVRPEPAGTPLRSGRR</sequence>
<organism evidence="4 5">
    <name type="scientific">Polymorphospora rubra</name>
    <dbReference type="NCBI Taxonomy" id="338584"/>
    <lineage>
        <taxon>Bacteria</taxon>
        <taxon>Bacillati</taxon>
        <taxon>Actinomycetota</taxon>
        <taxon>Actinomycetes</taxon>
        <taxon>Micromonosporales</taxon>
        <taxon>Micromonosporaceae</taxon>
        <taxon>Polymorphospora</taxon>
    </lineage>
</organism>
<name>A0A810N8Z7_9ACTN</name>
<keyword evidence="2" id="KW-1133">Transmembrane helix</keyword>
<dbReference type="InterPro" id="IPR007349">
    <property type="entry name" value="DUF418"/>
</dbReference>
<dbReference type="RefSeq" id="WP_212819801.1">
    <property type="nucleotide sequence ID" value="NZ_AP023359.1"/>
</dbReference>
<feature type="transmembrane region" description="Helical" evidence="2">
    <location>
        <begin position="20"/>
        <end position="40"/>
    </location>
</feature>
<keyword evidence="2" id="KW-0812">Transmembrane</keyword>
<dbReference type="Proteomes" id="UP000680866">
    <property type="component" value="Chromosome"/>
</dbReference>
<dbReference type="KEGG" id="pry:Prubr_71230"/>